<name>T1DQ77_9PORP</name>
<reference evidence="1 2" key="2">
    <citation type="journal article" date="2013" name="Genome Announc.">
        <title>Draft Genome Sequences of Porphyromonas crevioricanis JCM 15906T and Porphyromonas cansulci JCM 13913T Isolated from a Canine Oral Cavity.</title>
        <authorList>
            <person name="Sakamoto M."/>
            <person name="Tanaka N."/>
            <person name="Shiwa Y."/>
            <person name="Yoshikawa H."/>
            <person name="Ohkuma M."/>
        </authorList>
    </citation>
    <scope>NUCLEOTIDE SEQUENCE [LARGE SCALE GENOMIC DNA]</scope>
    <source>
        <strain evidence="1 2">JCM 15906</strain>
    </source>
</reference>
<accession>T1DQ77</accession>
<proteinExistence type="predicted"/>
<dbReference type="EMBL" id="BAOU01000009">
    <property type="protein sequence ID" value="GAD04590.1"/>
    <property type="molecule type" value="Genomic_DNA"/>
</dbReference>
<evidence type="ECO:0000313" key="2">
    <source>
        <dbReference type="Proteomes" id="UP000018031"/>
    </source>
</evidence>
<gene>
    <name evidence="1" type="ORF">PORCRE_279</name>
</gene>
<protein>
    <submittedName>
        <fullName evidence="1">Uncharacterized protein</fullName>
    </submittedName>
</protein>
<dbReference type="AlphaFoldDB" id="T1DQ77"/>
<sequence>MIYEFNATKVRLFDETTAKKRKPKASFLHLERVSLYGRSKGTNK</sequence>
<comment type="caution">
    <text evidence="1">The sequence shown here is derived from an EMBL/GenBank/DDBJ whole genome shotgun (WGS) entry which is preliminary data.</text>
</comment>
<organism evidence="1 2">
    <name type="scientific">Porphyromonas crevioricanis JCM 15906</name>
    <dbReference type="NCBI Taxonomy" id="1305617"/>
    <lineage>
        <taxon>Bacteria</taxon>
        <taxon>Pseudomonadati</taxon>
        <taxon>Bacteroidota</taxon>
        <taxon>Bacteroidia</taxon>
        <taxon>Bacteroidales</taxon>
        <taxon>Porphyromonadaceae</taxon>
        <taxon>Porphyromonas</taxon>
    </lineage>
</organism>
<evidence type="ECO:0000313" key="1">
    <source>
        <dbReference type="EMBL" id="GAD04590.1"/>
    </source>
</evidence>
<dbReference type="Proteomes" id="UP000018031">
    <property type="component" value="Unassembled WGS sequence"/>
</dbReference>
<reference evidence="2" key="1">
    <citation type="journal article" date="2013" name="Genome">
        <title>Draft Genome Sequences of Porphyromonas crevioricanis JCM 15906T and Porphyromonas cansulci JCM 13913T Isolated from a Canine Oral Cavity.</title>
        <authorList>
            <person name="Sakamoto M."/>
            <person name="Tanaka N."/>
            <person name="Shiwa Y."/>
            <person name="Yoshikawa H."/>
            <person name="Ohkuma M."/>
        </authorList>
    </citation>
    <scope>NUCLEOTIDE SEQUENCE [LARGE SCALE GENOMIC DNA]</scope>
    <source>
        <strain evidence="2">JCM 15906</strain>
    </source>
</reference>